<dbReference type="Gene3D" id="2.60.40.3140">
    <property type="match status" value="1"/>
</dbReference>
<evidence type="ECO:0000259" key="2">
    <source>
        <dbReference type="Pfam" id="PF01841"/>
    </source>
</evidence>
<proteinExistence type="predicted"/>
<reference evidence="5" key="1">
    <citation type="journal article" date="2019" name="Int. J. Syst. Evol. Microbiol.">
        <title>The Global Catalogue of Microorganisms (GCM) 10K type strain sequencing project: providing services to taxonomists for standard genome sequencing and annotation.</title>
        <authorList>
            <consortium name="The Broad Institute Genomics Platform"/>
            <consortium name="The Broad Institute Genome Sequencing Center for Infectious Disease"/>
            <person name="Wu L."/>
            <person name="Ma J."/>
        </authorList>
    </citation>
    <scope>NUCLEOTIDE SEQUENCE [LARGE SCALE GENOMIC DNA]</scope>
    <source>
        <strain evidence="5">JCM 19212</strain>
    </source>
</reference>
<feature type="domain" description="Transglutaminase-like" evidence="2">
    <location>
        <begin position="263"/>
        <end position="337"/>
    </location>
</feature>
<evidence type="ECO:0000313" key="5">
    <source>
        <dbReference type="Proteomes" id="UP001501083"/>
    </source>
</evidence>
<dbReference type="Pfam" id="PF01841">
    <property type="entry name" value="Transglut_core"/>
    <property type="match status" value="1"/>
</dbReference>
<evidence type="ECO:0000256" key="1">
    <source>
        <dbReference type="SAM" id="SignalP"/>
    </source>
</evidence>
<accession>A0ABP9LFU5</accession>
<dbReference type="SUPFAM" id="SSF54001">
    <property type="entry name" value="Cysteine proteinases"/>
    <property type="match status" value="1"/>
</dbReference>
<dbReference type="RefSeq" id="WP_158986152.1">
    <property type="nucleotide sequence ID" value="NZ_BAABKY010000002.1"/>
</dbReference>
<protein>
    <submittedName>
        <fullName evidence="4">DUF3857 and transglutaminase domain-containing protein</fullName>
    </submittedName>
</protein>
<evidence type="ECO:0000313" key="4">
    <source>
        <dbReference type="EMBL" id="GAA5074490.1"/>
    </source>
</evidence>
<feature type="domain" description="DUF3857" evidence="3">
    <location>
        <begin position="48"/>
        <end position="216"/>
    </location>
</feature>
<dbReference type="InterPro" id="IPR002931">
    <property type="entry name" value="Transglutaminase-like"/>
</dbReference>
<feature type="signal peptide" evidence="1">
    <location>
        <begin position="1"/>
        <end position="23"/>
    </location>
</feature>
<dbReference type="Pfam" id="PF12969">
    <property type="entry name" value="DUF3857"/>
    <property type="match status" value="1"/>
</dbReference>
<dbReference type="Gene3D" id="3.10.620.30">
    <property type="match status" value="1"/>
</dbReference>
<gene>
    <name evidence="4" type="ORF">GCM10025759_16930</name>
</gene>
<dbReference type="EMBL" id="BAABKY010000002">
    <property type="protein sequence ID" value="GAA5074490.1"/>
    <property type="molecule type" value="Genomic_DNA"/>
</dbReference>
<keyword evidence="5" id="KW-1185">Reference proteome</keyword>
<sequence length="624" mass="69106">MSKRWNARAVATALCLVCAPAIAAPELEPQDERWAEHLRLDVAYVIQADGTYTETREQAIKVLKPEALEIFKDRTIDYSTSIQKADVLEAYTLKPDGRRIPVPKSNYQVQTSGGQGDGGPVFSDRSSMTVVFPELAVGDTTVFKYRLTASQPLFDRQFSEVETFSRETYYGQVDLHFDAPADLPVKHEAWHMQVVRDEVVGGRRINHWRLSNTSPIKSSDLSELFEFERQPGLVYSTFATYADIARVYGERAIPKAQPTPRIRKLADEIAGKRREPRDVAKALYEWVSTNITYAGNCIGLGAVVPHDLDFVLDNRMGDCKDHATLLQALLSAKGIQSTQALINSGGLFRLPRTPAVAMVNHVINYLPQWDLYLDATGKGIPFGMLPLGDVGKPVFLVEGYREGTRTPMFAPGSTRQVVRTRMKIAVDGSIDGEQDVELEGMYAVNSRSGFRGLTPAQVNEGVTRYFQRIGTDGSATIRMDDAKPLADRYRYSVQFKAGQAVPVPGAFALQPMIPGEAPVVRFASQANLEVGDGETNCTSGFSQEEYVIEFADPTRVVAVPPNLELTGDSVSYKATYAMEGNTIRVTRVLDDRTPGPICQASYNRAYQAFMKKVLTNLKAQVVYQ</sequence>
<evidence type="ECO:0000259" key="3">
    <source>
        <dbReference type="Pfam" id="PF12969"/>
    </source>
</evidence>
<dbReference type="Proteomes" id="UP001501083">
    <property type="component" value="Unassembled WGS sequence"/>
</dbReference>
<organism evidence="4 5">
    <name type="scientific">Lysobacter panacisoli</name>
    <dbReference type="NCBI Taxonomy" id="1255263"/>
    <lineage>
        <taxon>Bacteria</taxon>
        <taxon>Pseudomonadati</taxon>
        <taxon>Pseudomonadota</taxon>
        <taxon>Gammaproteobacteria</taxon>
        <taxon>Lysobacterales</taxon>
        <taxon>Lysobacteraceae</taxon>
        <taxon>Lysobacter</taxon>
    </lineage>
</organism>
<dbReference type="InterPro" id="IPR024618">
    <property type="entry name" value="DUF3857"/>
</dbReference>
<comment type="caution">
    <text evidence="4">The sequence shown here is derived from an EMBL/GenBank/DDBJ whole genome shotgun (WGS) entry which is preliminary data.</text>
</comment>
<name>A0ABP9LFU5_9GAMM</name>
<dbReference type="InterPro" id="IPR038765">
    <property type="entry name" value="Papain-like_cys_pep_sf"/>
</dbReference>
<feature type="chain" id="PRO_5046220412" evidence="1">
    <location>
        <begin position="24"/>
        <end position="624"/>
    </location>
</feature>
<keyword evidence="1" id="KW-0732">Signal</keyword>